<sequence length="310" mass="34929">MLNLRGFYTCPMGGKAIAVVYFRAGYTPDDYPSESEWRARLLTEQSSAIKCPSISYHLAGTKKIQQELAKPNVLERFLDNKDDIAKLRKCFAGLWSLDDSDIIKNAIEKPELFVMKPQREGGGNNIYGVDVRETLLRLQKEGTDGNGAYILMQRIFPTVFPTFLIRDGICHKDYAISELGIYGAYLRNKDKVIMNDQCGFLMRTKISSSDEGGVAAGFGVLDNYHSIPMASEPLKDTTAAPRKMRFAPKPPRRRVPKPEVKTEVVEDADANQARELLRRFNEGTIRAKPKVEKKGKFLLLMLLCHSCTQI</sequence>
<evidence type="ECO:0000256" key="6">
    <source>
        <dbReference type="ARBA" id="ARBA00022598"/>
    </source>
</evidence>
<dbReference type="InterPro" id="IPR014709">
    <property type="entry name" value="Glutathione_synthase_C_euk"/>
</dbReference>
<comment type="pathway">
    <text evidence="2">Sulfur metabolism; glutathione biosynthesis; glutathione from L-cysteine and L-glutamate: step 2/2.</text>
</comment>
<dbReference type="GO" id="GO:0004363">
    <property type="term" value="F:glutathione synthase activity"/>
    <property type="evidence" value="ECO:0007669"/>
    <property type="project" value="UniProtKB-EC"/>
</dbReference>
<dbReference type="Gene3D" id="3.30.1490.50">
    <property type="match status" value="1"/>
</dbReference>
<comment type="subunit">
    <text evidence="4">Homodimer.</text>
</comment>
<feature type="compositionally biased region" description="Basic residues" evidence="12">
    <location>
        <begin position="242"/>
        <end position="255"/>
    </location>
</feature>
<dbReference type="GO" id="GO:0005524">
    <property type="term" value="F:ATP binding"/>
    <property type="evidence" value="ECO:0007669"/>
    <property type="project" value="UniProtKB-KW"/>
</dbReference>
<comment type="similarity">
    <text evidence="3">Belongs to the eukaryotic GSH synthase family.</text>
</comment>
<keyword evidence="11" id="KW-0460">Magnesium</keyword>
<dbReference type="AlphaFoldDB" id="A0A2N9HKU9"/>
<evidence type="ECO:0000256" key="4">
    <source>
        <dbReference type="ARBA" id="ARBA00011738"/>
    </source>
</evidence>
<organism evidence="13">
    <name type="scientific">Fagus sylvatica</name>
    <name type="common">Beechnut</name>
    <dbReference type="NCBI Taxonomy" id="28930"/>
    <lineage>
        <taxon>Eukaryota</taxon>
        <taxon>Viridiplantae</taxon>
        <taxon>Streptophyta</taxon>
        <taxon>Embryophyta</taxon>
        <taxon>Tracheophyta</taxon>
        <taxon>Spermatophyta</taxon>
        <taxon>Magnoliopsida</taxon>
        <taxon>eudicotyledons</taxon>
        <taxon>Gunneridae</taxon>
        <taxon>Pentapetalae</taxon>
        <taxon>rosids</taxon>
        <taxon>fabids</taxon>
        <taxon>Fagales</taxon>
        <taxon>Fagaceae</taxon>
        <taxon>Fagus</taxon>
    </lineage>
</organism>
<dbReference type="InterPro" id="IPR037013">
    <property type="entry name" value="GSH-S_sub-bd_sf"/>
</dbReference>
<keyword evidence="9" id="KW-0547">Nucleotide-binding</keyword>
<dbReference type="GO" id="GO:0043295">
    <property type="term" value="F:glutathione binding"/>
    <property type="evidence" value="ECO:0007669"/>
    <property type="project" value="TreeGrafter"/>
</dbReference>
<accession>A0A2N9HKU9</accession>
<dbReference type="NCBIfam" id="TIGR01986">
    <property type="entry name" value="glut_syn_euk"/>
    <property type="match status" value="1"/>
</dbReference>
<comment type="cofactor">
    <cofactor evidence="1">
        <name>Mg(2+)</name>
        <dbReference type="ChEBI" id="CHEBI:18420"/>
    </cofactor>
</comment>
<dbReference type="PANTHER" id="PTHR11130:SF0">
    <property type="entry name" value="GLUTATHIONE SYNTHETASE"/>
    <property type="match status" value="1"/>
</dbReference>
<name>A0A2N9HKU9_FAGSY</name>
<protein>
    <recommendedName>
        <fullName evidence="5">glutathione synthase</fullName>
        <ecNumber evidence="5">6.3.2.3</ecNumber>
    </recommendedName>
</protein>
<evidence type="ECO:0000256" key="11">
    <source>
        <dbReference type="ARBA" id="ARBA00022842"/>
    </source>
</evidence>
<keyword evidence="6" id="KW-0436">Ligase</keyword>
<keyword evidence="7" id="KW-0317">Glutathione biosynthesis</keyword>
<dbReference type="GO" id="GO:0046872">
    <property type="term" value="F:metal ion binding"/>
    <property type="evidence" value="ECO:0007669"/>
    <property type="project" value="UniProtKB-KW"/>
</dbReference>
<keyword evidence="8" id="KW-0479">Metal-binding</keyword>
<dbReference type="Gene3D" id="1.10.1080.10">
    <property type="entry name" value="Glutathione Synthetase, Chain A, domain 3"/>
    <property type="match status" value="1"/>
</dbReference>
<dbReference type="InterPro" id="IPR014042">
    <property type="entry name" value="Glutathione_synthase_a-hlx"/>
</dbReference>
<keyword evidence="10" id="KW-0067">ATP-binding</keyword>
<evidence type="ECO:0000256" key="3">
    <source>
        <dbReference type="ARBA" id="ARBA00010385"/>
    </source>
</evidence>
<dbReference type="Gene3D" id="3.30.470.20">
    <property type="entry name" value="ATP-grasp fold, B domain"/>
    <property type="match status" value="1"/>
</dbReference>
<evidence type="ECO:0000256" key="5">
    <source>
        <dbReference type="ARBA" id="ARBA00012214"/>
    </source>
</evidence>
<feature type="region of interest" description="Disordered" evidence="12">
    <location>
        <begin position="237"/>
        <end position="265"/>
    </location>
</feature>
<evidence type="ECO:0000256" key="1">
    <source>
        <dbReference type="ARBA" id="ARBA00001946"/>
    </source>
</evidence>
<dbReference type="PANTHER" id="PTHR11130">
    <property type="entry name" value="GLUTATHIONE SYNTHETASE"/>
    <property type="match status" value="1"/>
</dbReference>
<evidence type="ECO:0000256" key="12">
    <source>
        <dbReference type="SAM" id="MobiDB-lite"/>
    </source>
</evidence>
<reference evidence="13" key="1">
    <citation type="submission" date="2018-02" db="EMBL/GenBank/DDBJ databases">
        <authorList>
            <person name="Cohen D.B."/>
            <person name="Kent A.D."/>
        </authorList>
    </citation>
    <scope>NUCLEOTIDE SEQUENCE</scope>
</reference>
<evidence type="ECO:0000313" key="13">
    <source>
        <dbReference type="EMBL" id="SPD12862.1"/>
    </source>
</evidence>
<evidence type="ECO:0000256" key="7">
    <source>
        <dbReference type="ARBA" id="ARBA00022684"/>
    </source>
</evidence>
<dbReference type="UniPathway" id="UPA00142">
    <property type="reaction ID" value="UER00210"/>
</dbReference>
<evidence type="ECO:0000256" key="10">
    <source>
        <dbReference type="ARBA" id="ARBA00022840"/>
    </source>
</evidence>
<dbReference type="Pfam" id="PF03917">
    <property type="entry name" value="GSH_synth_ATP"/>
    <property type="match status" value="1"/>
</dbReference>
<gene>
    <name evidence="13" type="ORF">FSB_LOCUS40744</name>
</gene>
<evidence type="ECO:0000256" key="9">
    <source>
        <dbReference type="ARBA" id="ARBA00022741"/>
    </source>
</evidence>
<dbReference type="InterPro" id="IPR005615">
    <property type="entry name" value="Glutathione_synthase"/>
</dbReference>
<dbReference type="EC" id="6.3.2.3" evidence="5"/>
<dbReference type="FunFam" id="3.30.1490.50:FF:000001">
    <property type="entry name" value="Glutathione synthetase"/>
    <property type="match status" value="1"/>
</dbReference>
<dbReference type="Gene3D" id="3.40.50.1760">
    <property type="entry name" value="Glutathione synthase, substrate-binding domain superfamily, eukaryotic"/>
    <property type="match status" value="1"/>
</dbReference>
<dbReference type="SUPFAM" id="SSF56059">
    <property type="entry name" value="Glutathione synthetase ATP-binding domain-like"/>
    <property type="match status" value="1"/>
</dbReference>
<dbReference type="EMBL" id="OIVN01003671">
    <property type="protein sequence ID" value="SPD12862.1"/>
    <property type="molecule type" value="Genomic_DNA"/>
</dbReference>
<dbReference type="GO" id="GO:0005829">
    <property type="term" value="C:cytosol"/>
    <property type="evidence" value="ECO:0007669"/>
    <property type="project" value="TreeGrafter"/>
</dbReference>
<evidence type="ECO:0000256" key="8">
    <source>
        <dbReference type="ARBA" id="ARBA00022723"/>
    </source>
</evidence>
<evidence type="ECO:0000256" key="2">
    <source>
        <dbReference type="ARBA" id="ARBA00004965"/>
    </source>
</evidence>
<proteinExistence type="inferred from homology"/>